<dbReference type="Gene3D" id="3.40.50.12780">
    <property type="entry name" value="N-terminal domain of ligase-like"/>
    <property type="match status" value="1"/>
</dbReference>
<keyword evidence="2" id="KW-1185">Reference proteome</keyword>
<sequence>MTKTLEHIRKSAFWVLDALQGGGVRKHFNELKIVQANPNSTKSLEIRTKNLNKVLEHAVKTVPFYSKEVNGADLNIKNFPIIDKQLIRDNFESFRSSSFKDKHNHEVRTSGSTGNPFILYHDKNKRDRNTADTLFFAKRAGFELGTKLYYLRLWDKQYQKNKLLSFVQNISTYSVDELDDIRLEMLVKELLKDTGSVNILAYSSALDTICSYLDKNHPEQKFRCRMDSVIAMAEALAPDVKEGFKKYFNAQVVSRYSNSENGIFAQQGINTAKDSFEINWASYHIEILDLNEDRPAKYGEVGRVVITDYFNYAMPMIRYDTGDVAIMDVDQDNGNLVLSKIDGRKMDMFTNTKGEYISSHIIHHVLQYDGIEQFQFIEELNNEYVIKLKMTRPLGSTEEDELVRIYSEYFGHGAKVTIEYVDHIPLLPSGKRKLVINNAIQKPARTKKEIIEETDTMDLVS</sequence>
<dbReference type="RefSeq" id="WP_338194662.1">
    <property type="nucleotide sequence ID" value="NZ_AP027268.1"/>
</dbReference>
<reference evidence="1 2" key="1">
    <citation type="submission" date="2023-01" db="EMBL/GenBank/DDBJ databases">
        <title>Complete genome sequence of Muricauda aquimarina strain IFOP_LL357.</title>
        <authorList>
            <person name="Gajardo G."/>
            <person name="Ueki S."/>
            <person name="Maruyama F."/>
        </authorList>
    </citation>
    <scope>NUCLEOTIDE SEQUENCE [LARGE SCALE GENOMIC DNA]</scope>
    <source>
        <strain evidence="1 2">IFOP_LL357</strain>
    </source>
</reference>
<dbReference type="EMBL" id="AP027268">
    <property type="protein sequence ID" value="BDW93808.1"/>
    <property type="molecule type" value="Genomic_DNA"/>
</dbReference>
<dbReference type="PANTHER" id="PTHR36932">
    <property type="entry name" value="CAPSULAR POLYSACCHARIDE BIOSYNTHESIS PROTEIN"/>
    <property type="match status" value="1"/>
</dbReference>
<dbReference type="Proteomes" id="UP001330184">
    <property type="component" value="Chromosome"/>
</dbReference>
<protein>
    <submittedName>
        <fullName evidence="1">Capsular polysaccharide biosynthesis protein</fullName>
    </submittedName>
</protein>
<evidence type="ECO:0000313" key="1">
    <source>
        <dbReference type="EMBL" id="BDW93808.1"/>
    </source>
</evidence>
<evidence type="ECO:0000313" key="2">
    <source>
        <dbReference type="Proteomes" id="UP001330184"/>
    </source>
</evidence>
<gene>
    <name evidence="1" type="ORF">MACH07_26400</name>
</gene>
<organism evidence="1 2">
    <name type="scientific">Flagellimonas marinaquae</name>
    <dbReference type="NCBI Taxonomy" id="254955"/>
    <lineage>
        <taxon>Bacteria</taxon>
        <taxon>Pseudomonadati</taxon>
        <taxon>Bacteroidota</taxon>
        <taxon>Flavobacteriia</taxon>
        <taxon>Flavobacteriales</taxon>
        <taxon>Flavobacteriaceae</taxon>
        <taxon>Flagellimonas</taxon>
    </lineage>
</organism>
<proteinExistence type="predicted"/>
<dbReference type="SUPFAM" id="SSF56801">
    <property type="entry name" value="Acetyl-CoA synthetase-like"/>
    <property type="match status" value="1"/>
</dbReference>
<dbReference type="InterPro" id="IPR042099">
    <property type="entry name" value="ANL_N_sf"/>
</dbReference>
<dbReference type="AlphaFoldDB" id="A0AA48HK95"/>
<dbReference type="InterPro" id="IPR053158">
    <property type="entry name" value="CapK_Type1_Caps_Biosynth"/>
</dbReference>
<name>A0AA48HK95_9FLAO</name>
<dbReference type="PANTHER" id="PTHR36932:SF1">
    <property type="entry name" value="CAPSULAR POLYSACCHARIDE BIOSYNTHESIS PROTEIN"/>
    <property type="match status" value="1"/>
</dbReference>
<accession>A0AA48HK95</accession>